<name>A0A1M6FLD5_9RHOB</name>
<keyword evidence="1" id="KW-1133">Transmembrane helix</keyword>
<feature type="transmembrane region" description="Helical" evidence="1">
    <location>
        <begin position="75"/>
        <end position="94"/>
    </location>
</feature>
<proteinExistence type="predicted"/>
<evidence type="ECO:0000313" key="3">
    <source>
        <dbReference type="Proteomes" id="UP000183982"/>
    </source>
</evidence>
<feature type="transmembrane region" description="Helical" evidence="1">
    <location>
        <begin position="46"/>
        <end position="63"/>
    </location>
</feature>
<dbReference type="AlphaFoldDB" id="A0A1M6FLD5"/>
<dbReference type="STRING" id="1470563.SAMN05444000_104107"/>
<feature type="transmembrane region" description="Helical" evidence="1">
    <location>
        <begin position="188"/>
        <end position="205"/>
    </location>
</feature>
<feature type="transmembrane region" description="Helical" evidence="1">
    <location>
        <begin position="114"/>
        <end position="140"/>
    </location>
</feature>
<protein>
    <submittedName>
        <fullName evidence="2">Zinc transporter, ZIP family</fullName>
    </submittedName>
</protein>
<evidence type="ECO:0000313" key="2">
    <source>
        <dbReference type="EMBL" id="SHI98517.1"/>
    </source>
</evidence>
<reference evidence="3" key="1">
    <citation type="submission" date="2016-11" db="EMBL/GenBank/DDBJ databases">
        <authorList>
            <person name="Varghese N."/>
            <person name="Submissions S."/>
        </authorList>
    </citation>
    <scope>NUCLEOTIDE SEQUENCE [LARGE SCALE GENOMIC DNA]</scope>
    <source>
        <strain evidence="3">DSM 100564</strain>
    </source>
</reference>
<feature type="transmembrane region" description="Helical" evidence="1">
    <location>
        <begin position="161"/>
        <end position="182"/>
    </location>
</feature>
<organism evidence="2 3">
    <name type="scientific">Shimia gijangensis</name>
    <dbReference type="NCBI Taxonomy" id="1470563"/>
    <lineage>
        <taxon>Bacteria</taxon>
        <taxon>Pseudomonadati</taxon>
        <taxon>Pseudomonadota</taxon>
        <taxon>Alphaproteobacteria</taxon>
        <taxon>Rhodobacterales</taxon>
        <taxon>Roseobacteraceae</taxon>
    </lineage>
</organism>
<dbReference type="EMBL" id="FQZQ01000004">
    <property type="protein sequence ID" value="SHI98517.1"/>
    <property type="molecule type" value="Genomic_DNA"/>
</dbReference>
<evidence type="ECO:0000256" key="1">
    <source>
        <dbReference type="SAM" id="Phobius"/>
    </source>
</evidence>
<keyword evidence="1" id="KW-0472">Membrane</keyword>
<keyword evidence="1" id="KW-0812">Transmembrane</keyword>
<accession>A0A1M6FLD5</accession>
<dbReference type="Proteomes" id="UP000183982">
    <property type="component" value="Unassembled WGS sequence"/>
</dbReference>
<sequence length="239" mass="24910">MHFPDDLMAALVLATLAGLSVPAGAALTFAEKWVPHGADQSLRHFVTAFGGGALISAIALVLVPEGVERLPPFWAVAWFGLGGLAFLIVDRALAKTGSHAAQFLAMLLDYLPEAMALGALLAADRAVAVLMAVLIGLQNLPEGFNAFREMRESGMPQRRAIWLFLLMVPVGPAAAALGMLVLADSPGVLGAVMMFSSGGILYLLFQDVAPAVPMKHSWLPPFGAVAGFMLGLAGHLATG</sequence>
<keyword evidence="3" id="KW-1185">Reference proteome</keyword>
<feature type="transmembrane region" description="Helical" evidence="1">
    <location>
        <begin position="217"/>
        <end position="237"/>
    </location>
</feature>
<gene>
    <name evidence="2" type="ORF">SAMN05444000_104107</name>
</gene>